<feature type="binding site" evidence="9">
    <location>
        <position position="110"/>
    </location>
    <ligand>
        <name>[4Fe-4S] cluster</name>
        <dbReference type="ChEBI" id="CHEBI:49883"/>
        <note>4Fe-4S-S-AdoMet</note>
    </ligand>
</feature>
<feature type="binding site" evidence="9">
    <location>
        <position position="107"/>
    </location>
    <ligand>
        <name>[4Fe-4S] cluster</name>
        <dbReference type="ChEBI" id="CHEBI:49883"/>
        <note>4Fe-4S-S-AdoMet</note>
    </ligand>
</feature>
<dbReference type="SUPFAM" id="SSF102114">
    <property type="entry name" value="Radical SAM enzymes"/>
    <property type="match status" value="1"/>
</dbReference>
<dbReference type="GO" id="GO:0016853">
    <property type="term" value="F:isomerase activity"/>
    <property type="evidence" value="ECO:0007669"/>
    <property type="project" value="UniProtKB-KW"/>
</dbReference>
<keyword evidence="2 9" id="KW-0004">4Fe-4S</keyword>
<feature type="domain" description="Radical SAM core" evidence="12">
    <location>
        <begin position="89"/>
        <end position="302"/>
    </location>
</feature>
<dbReference type="Pfam" id="PF04055">
    <property type="entry name" value="Radical_SAM"/>
    <property type="match status" value="1"/>
</dbReference>
<evidence type="ECO:0000256" key="6">
    <source>
        <dbReference type="ARBA" id="ARBA00023004"/>
    </source>
</evidence>
<keyword evidence="4 9" id="KW-0479">Metal-binding</keyword>
<evidence type="ECO:0000313" key="13">
    <source>
        <dbReference type="EMBL" id="PIS22482.1"/>
    </source>
</evidence>
<reference evidence="14" key="1">
    <citation type="submission" date="2017-09" db="EMBL/GenBank/DDBJ databases">
        <title>Depth-based differentiation of microbial function through sediment-hosted aquifers and enrichment of novel symbionts in the deep terrestrial subsurface.</title>
        <authorList>
            <person name="Probst A.J."/>
            <person name="Ladd B."/>
            <person name="Jarett J.K."/>
            <person name="Geller-Mcgrath D.E."/>
            <person name="Sieber C.M.K."/>
            <person name="Emerson J.B."/>
            <person name="Anantharaman K."/>
            <person name="Thomas B.C."/>
            <person name="Malmstrom R."/>
            <person name="Stieglmeier M."/>
            <person name="Klingl A."/>
            <person name="Woyke T."/>
            <person name="Ryan C.M."/>
            <person name="Banfield J.F."/>
        </authorList>
    </citation>
    <scope>NUCLEOTIDE SEQUENCE [LARGE SCALE GENOMIC DNA]</scope>
</reference>
<dbReference type="InterPro" id="IPR058240">
    <property type="entry name" value="rSAM_sf"/>
</dbReference>
<dbReference type="PROSITE" id="PS51918">
    <property type="entry name" value="RADICAL_SAM"/>
    <property type="match status" value="1"/>
</dbReference>
<organism evidence="13 14">
    <name type="scientific">candidate division WWE3 bacterium CG08_land_8_20_14_0_20_41_10</name>
    <dbReference type="NCBI Taxonomy" id="1975085"/>
    <lineage>
        <taxon>Bacteria</taxon>
        <taxon>Katanobacteria</taxon>
    </lineage>
</organism>
<feature type="compositionally biased region" description="Basic and acidic residues" evidence="11">
    <location>
        <begin position="1"/>
        <end position="21"/>
    </location>
</feature>
<sequence>MSKNAIHDEEKPPSDDSRTSVRDFLPFSPSKENGKLAVLISPHLKSLAKKSKAVHAEFYPSPQEECVSTKSFLDPLMEDQFVKTRGLVHKYPNRVLIELTLSCASYCRFCTRRRMVSDIKKLILTEKDVDNMYKYLQSQPDVNEVVISGGDPFTVPVILKYALQKFNALKSITIIRIHTRVPVSNPHLIKPSFYTTLKQVKKPLYISIHFEHPDEITKATVAVINKLKACGATLLSQSVFLKGVNDDYETLYKLFRRLPELGILPYYIYRCDPVAGAEHFIVPFAKELEITTKLRANLSGIACPTYVIDTPNGSGKIPVPLNFWEFNKTSFHDFLGKKIIVRQN</sequence>
<evidence type="ECO:0000259" key="12">
    <source>
        <dbReference type="PROSITE" id="PS51918"/>
    </source>
</evidence>
<dbReference type="PANTHER" id="PTHR30538">
    <property type="entry name" value="LYSINE 2,3-AMINOMUTASE-RELATED"/>
    <property type="match status" value="1"/>
</dbReference>
<gene>
    <name evidence="13" type="ORF">COT50_01705</name>
</gene>
<keyword evidence="3" id="KW-0949">S-adenosyl-L-methionine</keyword>
<evidence type="ECO:0000256" key="9">
    <source>
        <dbReference type="PIRSR" id="PIRSR004911-1"/>
    </source>
</evidence>
<evidence type="ECO:0000256" key="3">
    <source>
        <dbReference type="ARBA" id="ARBA00022691"/>
    </source>
</evidence>
<evidence type="ECO:0000313" key="14">
    <source>
        <dbReference type="Proteomes" id="UP000231252"/>
    </source>
</evidence>
<evidence type="ECO:0000256" key="1">
    <source>
        <dbReference type="ARBA" id="ARBA00001933"/>
    </source>
</evidence>
<dbReference type="InterPro" id="IPR007197">
    <property type="entry name" value="rSAM"/>
</dbReference>
<keyword evidence="5 10" id="KW-0663">Pyridoxal phosphate</keyword>
<dbReference type="NCBIfam" id="TIGR00238">
    <property type="entry name" value="KamA family radical SAM protein"/>
    <property type="match status" value="1"/>
</dbReference>
<dbReference type="PANTHER" id="PTHR30538:SF1">
    <property type="entry name" value="L-LYSINE 2,3-AMINOMUTASE"/>
    <property type="match status" value="1"/>
</dbReference>
<keyword evidence="8" id="KW-0413">Isomerase</keyword>
<accession>A0A2H0XC48</accession>
<evidence type="ECO:0000256" key="4">
    <source>
        <dbReference type="ARBA" id="ARBA00022723"/>
    </source>
</evidence>
<feature type="binding site" evidence="9">
    <location>
        <position position="103"/>
    </location>
    <ligand>
        <name>[4Fe-4S] cluster</name>
        <dbReference type="ChEBI" id="CHEBI:49883"/>
        <note>4Fe-4S-S-AdoMet</note>
    </ligand>
</feature>
<evidence type="ECO:0000256" key="2">
    <source>
        <dbReference type="ARBA" id="ARBA00022485"/>
    </source>
</evidence>
<comment type="caution">
    <text evidence="13">The sequence shown here is derived from an EMBL/GenBank/DDBJ whole genome shotgun (WGS) entry which is preliminary data.</text>
</comment>
<feature type="region of interest" description="Disordered" evidence="11">
    <location>
        <begin position="1"/>
        <end position="24"/>
    </location>
</feature>
<proteinExistence type="predicted"/>
<evidence type="ECO:0000256" key="7">
    <source>
        <dbReference type="ARBA" id="ARBA00023014"/>
    </source>
</evidence>
<protein>
    <submittedName>
        <fullName evidence="13">Arginine 2,3-aminomutase</fullName>
    </submittedName>
</protein>
<dbReference type="SFLD" id="SFLDG01070">
    <property type="entry name" value="PLP-dependent"/>
    <property type="match status" value="1"/>
</dbReference>
<dbReference type="GO" id="GO:0046872">
    <property type="term" value="F:metal ion binding"/>
    <property type="evidence" value="ECO:0007669"/>
    <property type="project" value="UniProtKB-KW"/>
</dbReference>
<dbReference type="Gene3D" id="3.20.20.70">
    <property type="entry name" value="Aldolase class I"/>
    <property type="match status" value="1"/>
</dbReference>
<keyword evidence="6" id="KW-0408">Iron</keyword>
<evidence type="ECO:0000256" key="10">
    <source>
        <dbReference type="PIRSR" id="PIRSR603739-50"/>
    </source>
</evidence>
<comment type="cofactor">
    <cofactor evidence="1 10">
        <name>pyridoxal 5'-phosphate</name>
        <dbReference type="ChEBI" id="CHEBI:597326"/>
    </cofactor>
</comment>
<evidence type="ECO:0000256" key="5">
    <source>
        <dbReference type="ARBA" id="ARBA00022898"/>
    </source>
</evidence>
<dbReference type="GO" id="GO:0051539">
    <property type="term" value="F:4 iron, 4 sulfur cluster binding"/>
    <property type="evidence" value="ECO:0007669"/>
    <property type="project" value="UniProtKB-KW"/>
</dbReference>
<evidence type="ECO:0000256" key="11">
    <source>
        <dbReference type="SAM" id="MobiDB-lite"/>
    </source>
</evidence>
<feature type="modified residue" description="N6-(pyridoxal phosphate)lysine" evidence="10">
    <location>
        <position position="316"/>
    </location>
</feature>
<dbReference type="SFLD" id="SFLDS00029">
    <property type="entry name" value="Radical_SAM"/>
    <property type="match status" value="1"/>
</dbReference>
<dbReference type="CDD" id="cd01335">
    <property type="entry name" value="Radical_SAM"/>
    <property type="match status" value="1"/>
</dbReference>
<dbReference type="InterPro" id="IPR013785">
    <property type="entry name" value="Aldolase_TIM"/>
</dbReference>
<dbReference type="Proteomes" id="UP000231252">
    <property type="component" value="Unassembled WGS sequence"/>
</dbReference>
<dbReference type="PIRSF" id="PIRSF004911">
    <property type="entry name" value="DUF160"/>
    <property type="match status" value="1"/>
</dbReference>
<dbReference type="EMBL" id="PEYU01000030">
    <property type="protein sequence ID" value="PIS22482.1"/>
    <property type="molecule type" value="Genomic_DNA"/>
</dbReference>
<keyword evidence="7 9" id="KW-0411">Iron-sulfur</keyword>
<name>A0A2H0XC48_UNCKA</name>
<dbReference type="InterPro" id="IPR003739">
    <property type="entry name" value="Lys_aminomutase/Glu_NH3_mut"/>
</dbReference>
<dbReference type="AlphaFoldDB" id="A0A2H0XC48"/>
<evidence type="ECO:0000256" key="8">
    <source>
        <dbReference type="ARBA" id="ARBA00023235"/>
    </source>
</evidence>